<keyword evidence="1" id="KW-0472">Membrane</keyword>
<sequence>MDRKFWLLRGFKFVLFALLFVAAVGSLTMYLWNELVPLLFHGPVINFWQTLGLLLLSRILFGGWGRGGHGQASWARKKKIWREKMESRLSGMTPEQQEKFRQKMQTACGPQWMRRQAPEAAQAE</sequence>
<organism evidence="2 3">
    <name type="scientific">Hymenobacter cavernae</name>
    <dbReference type="NCBI Taxonomy" id="2044852"/>
    <lineage>
        <taxon>Bacteria</taxon>
        <taxon>Pseudomonadati</taxon>
        <taxon>Bacteroidota</taxon>
        <taxon>Cytophagia</taxon>
        <taxon>Cytophagales</taxon>
        <taxon>Hymenobacteraceae</taxon>
        <taxon>Hymenobacter</taxon>
    </lineage>
</organism>
<keyword evidence="1" id="KW-1133">Transmembrane helix</keyword>
<evidence type="ECO:0000313" key="3">
    <source>
        <dbReference type="Proteomes" id="UP000632273"/>
    </source>
</evidence>
<proteinExistence type="predicted"/>
<comment type="caution">
    <text evidence="2">The sequence shown here is derived from an EMBL/GenBank/DDBJ whole genome shotgun (WGS) entry which is preliminary data.</text>
</comment>
<reference evidence="3" key="1">
    <citation type="journal article" date="2019" name="Int. J. Syst. Evol. Microbiol.">
        <title>The Global Catalogue of Microorganisms (GCM) 10K type strain sequencing project: providing services to taxonomists for standard genome sequencing and annotation.</title>
        <authorList>
            <consortium name="The Broad Institute Genomics Platform"/>
            <consortium name="The Broad Institute Genome Sequencing Center for Infectious Disease"/>
            <person name="Wu L."/>
            <person name="Ma J."/>
        </authorList>
    </citation>
    <scope>NUCLEOTIDE SEQUENCE [LARGE SCALE GENOMIC DNA]</scope>
    <source>
        <strain evidence="3">CGMCC 1.15197</strain>
    </source>
</reference>
<evidence type="ECO:0008006" key="4">
    <source>
        <dbReference type="Google" id="ProtNLM"/>
    </source>
</evidence>
<evidence type="ECO:0000313" key="2">
    <source>
        <dbReference type="EMBL" id="GGF17445.1"/>
    </source>
</evidence>
<feature type="transmembrane region" description="Helical" evidence="1">
    <location>
        <begin position="12"/>
        <end position="32"/>
    </location>
</feature>
<keyword evidence="3" id="KW-1185">Reference proteome</keyword>
<dbReference type="EMBL" id="BMHT01000005">
    <property type="protein sequence ID" value="GGF17445.1"/>
    <property type="molecule type" value="Genomic_DNA"/>
</dbReference>
<name>A0ABQ1UIN8_9BACT</name>
<gene>
    <name evidence="2" type="ORF">GCM10011383_31070</name>
</gene>
<keyword evidence="1" id="KW-0812">Transmembrane</keyword>
<protein>
    <recommendedName>
        <fullName evidence="4">DUF1682 domain-containing protein</fullName>
    </recommendedName>
</protein>
<dbReference type="Proteomes" id="UP000632273">
    <property type="component" value="Unassembled WGS sequence"/>
</dbReference>
<evidence type="ECO:0000256" key="1">
    <source>
        <dbReference type="SAM" id="Phobius"/>
    </source>
</evidence>
<accession>A0ABQ1UIN8</accession>
<dbReference type="RefSeq" id="WP_188814940.1">
    <property type="nucleotide sequence ID" value="NZ_BMHT01000005.1"/>
</dbReference>